<dbReference type="EMBL" id="GEZM01001085">
    <property type="protein sequence ID" value="JAV98170.1"/>
    <property type="molecule type" value="Transcribed_RNA"/>
</dbReference>
<evidence type="ECO:0008006" key="9">
    <source>
        <dbReference type="Google" id="ProtNLM"/>
    </source>
</evidence>
<keyword evidence="5" id="KW-0460">Magnesium</keyword>
<evidence type="ECO:0000256" key="2">
    <source>
        <dbReference type="PIRNR" id="PIRNR000915"/>
    </source>
</evidence>
<dbReference type="InParanoid" id="A0A1Y1NJR3"/>
<feature type="active site" description="Proton donor" evidence="3">
    <location>
        <position position="32"/>
    </location>
</feature>
<dbReference type="GO" id="GO:0016791">
    <property type="term" value="F:phosphatase activity"/>
    <property type="evidence" value="ECO:0007669"/>
    <property type="project" value="InterPro"/>
</dbReference>
<keyword evidence="8" id="KW-1185">Reference proteome</keyword>
<sequence length="307" mass="34208">MYTRTVTKLSKLSTNEIEQFLNSFDTVLTDCDGVLWLDNNVIDKANLVMNKLREQGKRIFYITNNSTKLRDEFLKKTSKLGFDCVKDEVISASYLVADYLKNIGFNKKAYIVGSTGISQELDLVGIKHTGVGPDVQTSIPELLQTTKLDPDVGAVIVGFDEHISFPKLCKAGSYLKDPNCLFIATNTDEQFPSNTDFVVPGTGVAVRAVQTCAGREPFVLGKPYTYICNALIKEYGINPKRTLMIGDRCNTDILLGTRCGFQTMLVLTGVTTLNEVLQWKESENVEENELVPDVYLDKLGDLLQYLN</sequence>
<evidence type="ECO:0000256" key="4">
    <source>
        <dbReference type="PIRSR" id="PIRSR000915-2"/>
    </source>
</evidence>
<dbReference type="EMBL" id="GEZM01001084">
    <property type="protein sequence ID" value="JAV98172.1"/>
    <property type="molecule type" value="Transcribed_RNA"/>
</dbReference>
<dbReference type="NCBIfam" id="TIGR01460">
    <property type="entry name" value="HAD-SF-IIA"/>
    <property type="match status" value="1"/>
</dbReference>
<dbReference type="InterPro" id="IPR036412">
    <property type="entry name" value="HAD-like_sf"/>
</dbReference>
<dbReference type="PANTHER" id="PTHR19288:SF93">
    <property type="entry name" value="FI11325P-RELATED"/>
    <property type="match status" value="1"/>
</dbReference>
<reference evidence="6" key="1">
    <citation type="journal article" date="2016" name="Sci. Rep.">
        <title>Molecular characterization of firefly nuptial gifts: a multi-omics approach sheds light on postcopulatory sexual selection.</title>
        <authorList>
            <person name="Al-Wathiqui N."/>
            <person name="Fallon T.R."/>
            <person name="South A."/>
            <person name="Weng J.K."/>
            <person name="Lewis S.M."/>
        </authorList>
    </citation>
    <scope>NUCLEOTIDE SEQUENCE</scope>
</reference>
<accession>A0A1Y1NJR3</accession>
<dbReference type="Proteomes" id="UP000327044">
    <property type="component" value="Unassembled WGS sequence"/>
</dbReference>
<gene>
    <name evidence="7" type="ORF">PPYR_07467</name>
</gene>
<reference evidence="7" key="3">
    <citation type="submission" date="2019-08" db="EMBL/GenBank/DDBJ databases">
        <authorList>
            <consortium name="Photinus pyralis genome working group"/>
            <person name="Fallon T.R."/>
            <person name="Sander Lower S.E."/>
            <person name="Weng J.-K."/>
        </authorList>
    </citation>
    <scope>NUCLEOTIDE SEQUENCE</scope>
    <source>
        <strain evidence="7">1611_PpyrPB1</strain>
        <tissue evidence="7">Whole body</tissue>
    </source>
</reference>
<reference evidence="7 8" key="2">
    <citation type="journal article" date="2018" name="Elife">
        <title>Firefly genomes illuminate parallel origins of bioluminescence in beetles.</title>
        <authorList>
            <person name="Fallon T.R."/>
            <person name="Lower S.E."/>
            <person name="Chang C.H."/>
            <person name="Bessho-Uehara M."/>
            <person name="Martin G.J."/>
            <person name="Bewick A.J."/>
            <person name="Behringer M."/>
            <person name="Debat H.J."/>
            <person name="Wong I."/>
            <person name="Day J.C."/>
            <person name="Suvorov A."/>
            <person name="Silva C.J."/>
            <person name="Stanger-Hall K.F."/>
            <person name="Hall D.W."/>
            <person name="Schmitz R.J."/>
            <person name="Nelson D.R."/>
            <person name="Lewis S.M."/>
            <person name="Shigenobu S."/>
            <person name="Bybee S.M."/>
            <person name="Larracuente A.M."/>
            <person name="Oba Y."/>
            <person name="Weng J.K."/>
        </authorList>
    </citation>
    <scope>NUCLEOTIDE SEQUENCE [LARGE SCALE GENOMIC DNA]</scope>
    <source>
        <strain evidence="7">1611_PpyrPB1</strain>
        <tissue evidence="7">Whole body</tissue>
    </source>
</reference>
<name>A0A1Y1NJR3_PHOPY</name>
<dbReference type="Gene3D" id="3.40.50.1000">
    <property type="entry name" value="HAD superfamily/HAD-like"/>
    <property type="match status" value="2"/>
</dbReference>
<dbReference type="EMBL" id="VVIM01000005">
    <property type="protein sequence ID" value="KAB0799587.1"/>
    <property type="molecule type" value="Genomic_DNA"/>
</dbReference>
<evidence type="ECO:0000256" key="1">
    <source>
        <dbReference type="ARBA" id="ARBA00022801"/>
    </source>
</evidence>
<dbReference type="PANTHER" id="PTHR19288">
    <property type="entry name" value="4-NITROPHENYLPHOSPHATASE-RELATED"/>
    <property type="match status" value="1"/>
</dbReference>
<evidence type="ECO:0000313" key="8">
    <source>
        <dbReference type="Proteomes" id="UP000327044"/>
    </source>
</evidence>
<dbReference type="PIRSF" id="PIRSF000915">
    <property type="entry name" value="PGP-type_phosphatase"/>
    <property type="match status" value="1"/>
</dbReference>
<dbReference type="Pfam" id="PF13344">
    <property type="entry name" value="Hydrolase_6"/>
    <property type="match status" value="1"/>
</dbReference>
<dbReference type="NCBIfam" id="TIGR01452">
    <property type="entry name" value="PGP_euk"/>
    <property type="match status" value="1"/>
</dbReference>
<dbReference type="OrthoDB" id="413953at2759"/>
<dbReference type="InterPro" id="IPR006357">
    <property type="entry name" value="HAD-SF_hydro_IIA"/>
</dbReference>
<dbReference type="InterPro" id="IPR023214">
    <property type="entry name" value="HAD_sf"/>
</dbReference>
<comment type="cofactor">
    <cofactor evidence="5">
        <name>Mg(2+)</name>
        <dbReference type="ChEBI" id="CHEBI:18420"/>
    </cofactor>
    <text evidence="5">Divalent metal ions. Mg(2+) is the most effective.</text>
</comment>
<organism evidence="6">
    <name type="scientific">Photinus pyralis</name>
    <name type="common">Common eastern firefly</name>
    <name type="synonym">Lampyris pyralis</name>
    <dbReference type="NCBI Taxonomy" id="7054"/>
    <lineage>
        <taxon>Eukaryota</taxon>
        <taxon>Metazoa</taxon>
        <taxon>Ecdysozoa</taxon>
        <taxon>Arthropoda</taxon>
        <taxon>Hexapoda</taxon>
        <taxon>Insecta</taxon>
        <taxon>Pterygota</taxon>
        <taxon>Neoptera</taxon>
        <taxon>Endopterygota</taxon>
        <taxon>Coleoptera</taxon>
        <taxon>Polyphaga</taxon>
        <taxon>Elateriformia</taxon>
        <taxon>Elateroidea</taxon>
        <taxon>Lampyridae</taxon>
        <taxon>Lampyrinae</taxon>
        <taxon>Photinus</taxon>
    </lineage>
</organism>
<comment type="similarity">
    <text evidence="2">Belongs to the HAD-like hydrolase superfamily.</text>
</comment>
<evidence type="ECO:0000256" key="3">
    <source>
        <dbReference type="PIRSR" id="PIRSR000915-1"/>
    </source>
</evidence>
<feature type="active site" description="Nucleophile" evidence="3">
    <location>
        <position position="30"/>
    </location>
</feature>
<feature type="binding site" evidence="5">
    <location>
        <position position="30"/>
    </location>
    <ligand>
        <name>Mg(2+)</name>
        <dbReference type="ChEBI" id="CHEBI:18420"/>
    </ligand>
</feature>
<feature type="binding site" evidence="5">
    <location>
        <position position="247"/>
    </location>
    <ligand>
        <name>Mg(2+)</name>
        <dbReference type="ChEBI" id="CHEBI:18420"/>
    </ligand>
</feature>
<evidence type="ECO:0000256" key="5">
    <source>
        <dbReference type="PIRSR" id="PIRSR000915-3"/>
    </source>
</evidence>
<proteinExistence type="inferred from homology"/>
<dbReference type="SUPFAM" id="SSF56784">
    <property type="entry name" value="HAD-like"/>
    <property type="match status" value="1"/>
</dbReference>
<dbReference type="InterPro" id="IPR006349">
    <property type="entry name" value="PGP_euk"/>
</dbReference>
<evidence type="ECO:0000313" key="6">
    <source>
        <dbReference type="EMBL" id="JAV98172.1"/>
    </source>
</evidence>
<dbReference type="FunCoup" id="A0A1Y1NJR3">
    <property type="interactions" value="1133"/>
</dbReference>
<evidence type="ECO:0000313" key="7">
    <source>
        <dbReference type="EMBL" id="KAB0799587.1"/>
    </source>
</evidence>
<feature type="binding site" evidence="5">
    <location>
        <position position="32"/>
    </location>
    <ligand>
        <name>Mg(2+)</name>
        <dbReference type="ChEBI" id="CHEBI:18420"/>
    </ligand>
</feature>
<dbReference type="GO" id="GO:0046872">
    <property type="term" value="F:metal ion binding"/>
    <property type="evidence" value="ECO:0007669"/>
    <property type="project" value="UniProtKB-KW"/>
</dbReference>
<dbReference type="Pfam" id="PF13242">
    <property type="entry name" value="Hydrolase_like"/>
    <property type="match status" value="1"/>
</dbReference>
<dbReference type="AlphaFoldDB" id="A0A1Y1NJR3"/>
<protein>
    <recommendedName>
        <fullName evidence="9">Phosphoglycolate phosphatase</fullName>
    </recommendedName>
</protein>
<keyword evidence="1 2" id="KW-0378">Hydrolase</keyword>
<dbReference type="GO" id="GO:0005737">
    <property type="term" value="C:cytoplasm"/>
    <property type="evidence" value="ECO:0007669"/>
    <property type="project" value="TreeGrafter"/>
</dbReference>
<keyword evidence="5" id="KW-0479">Metal-binding</keyword>
<feature type="binding site" evidence="4">
    <location>
        <position position="222"/>
    </location>
    <ligand>
        <name>substrate</name>
    </ligand>
</feature>